<evidence type="ECO:0000256" key="7">
    <source>
        <dbReference type="ARBA" id="ARBA00023306"/>
    </source>
</evidence>
<dbReference type="EMBL" id="LZMZ01000033">
    <property type="protein sequence ID" value="OBX76079.1"/>
    <property type="molecule type" value="Genomic_DNA"/>
</dbReference>
<feature type="compositionally biased region" description="Polar residues" evidence="9">
    <location>
        <begin position="178"/>
        <end position="187"/>
    </location>
</feature>
<dbReference type="RefSeq" id="WP_067237937.1">
    <property type="nucleotide sequence ID" value="NZ_LZMZ01000033.1"/>
</dbReference>
<evidence type="ECO:0000256" key="5">
    <source>
        <dbReference type="ARBA" id="ARBA00022989"/>
    </source>
</evidence>
<feature type="coiled-coil region" evidence="8">
    <location>
        <begin position="99"/>
        <end position="129"/>
    </location>
</feature>
<dbReference type="GO" id="GO:0051301">
    <property type="term" value="P:cell division"/>
    <property type="evidence" value="ECO:0007669"/>
    <property type="project" value="UniProtKB-KW"/>
</dbReference>
<keyword evidence="4 10" id="KW-0812">Transmembrane</keyword>
<protein>
    <recommendedName>
        <fullName evidence="13">Cell division protein FtsL</fullName>
    </recommendedName>
</protein>
<sequence>MSSTEKFRPRFLKLDKNAAQDTTEAAQTLDKTPKNEPITHRPSKMKADNAVSHPPSVNLPVPITDLLNADYHGVRLYSVAMLVLVAAILWTGLSVVEQIQTYQQRYTELSELKQDFRQMQVERQRMLIEQQTFSATPQIVNRAVTQLHMFYPELSNRLIIRATPHQANTLPPSALSAPDSQISSANLAQGAAHD</sequence>
<evidence type="ECO:0008006" key="13">
    <source>
        <dbReference type="Google" id="ProtNLM"/>
    </source>
</evidence>
<evidence type="ECO:0000256" key="4">
    <source>
        <dbReference type="ARBA" id="ARBA00022692"/>
    </source>
</evidence>
<keyword evidence="5 10" id="KW-1133">Transmembrane helix</keyword>
<comment type="subcellular location">
    <subcellularLocation>
        <location evidence="1">Cell membrane</location>
        <topology evidence="1">Single-pass type II membrane protein</topology>
    </subcellularLocation>
</comment>
<dbReference type="GO" id="GO:0005886">
    <property type="term" value="C:plasma membrane"/>
    <property type="evidence" value="ECO:0007669"/>
    <property type="project" value="UniProtKB-SubCell"/>
</dbReference>
<evidence type="ECO:0000313" key="11">
    <source>
        <dbReference type="EMBL" id="OBX76079.1"/>
    </source>
</evidence>
<gene>
    <name evidence="11" type="ORF">A9308_09145</name>
</gene>
<proteinExistence type="predicted"/>
<dbReference type="Pfam" id="PF04999">
    <property type="entry name" value="FtsL"/>
    <property type="match status" value="1"/>
</dbReference>
<evidence type="ECO:0000256" key="10">
    <source>
        <dbReference type="SAM" id="Phobius"/>
    </source>
</evidence>
<evidence type="ECO:0000256" key="3">
    <source>
        <dbReference type="ARBA" id="ARBA00022618"/>
    </source>
</evidence>
<evidence type="ECO:0000313" key="12">
    <source>
        <dbReference type="Proteomes" id="UP000092508"/>
    </source>
</evidence>
<evidence type="ECO:0000256" key="6">
    <source>
        <dbReference type="ARBA" id="ARBA00023136"/>
    </source>
</evidence>
<reference evidence="11 12" key="1">
    <citation type="submission" date="2016-06" db="EMBL/GenBank/DDBJ databases">
        <title>Draft genome of Moraxella atlantae CCUG 66109.</title>
        <authorList>
            <person name="Salva-Serra F."/>
            <person name="Engstrom-Jakobsson H."/>
            <person name="Thorell K."/>
            <person name="Gonzales-Siles L."/>
            <person name="Karlsson R."/>
            <person name="Boulund F."/>
            <person name="Engstrand L."/>
            <person name="Kristiansson E."/>
            <person name="Moore E."/>
        </authorList>
    </citation>
    <scope>NUCLEOTIDE SEQUENCE [LARGE SCALE GENOMIC DNA]</scope>
    <source>
        <strain evidence="11 12">CCUG 66109</strain>
    </source>
</reference>
<feature type="region of interest" description="Disordered" evidence="9">
    <location>
        <begin position="1"/>
        <end position="54"/>
    </location>
</feature>
<comment type="caution">
    <text evidence="11">The sequence shown here is derived from an EMBL/GenBank/DDBJ whole genome shotgun (WGS) entry which is preliminary data.</text>
</comment>
<keyword evidence="8" id="KW-0175">Coiled coil</keyword>
<evidence type="ECO:0000256" key="9">
    <source>
        <dbReference type="SAM" id="MobiDB-lite"/>
    </source>
</evidence>
<accession>A0A1B8QAC0</accession>
<feature type="transmembrane region" description="Helical" evidence="10">
    <location>
        <begin position="76"/>
        <end position="96"/>
    </location>
</feature>
<dbReference type="AlphaFoldDB" id="A0A1B8QAC0"/>
<dbReference type="OrthoDB" id="5298556at2"/>
<feature type="region of interest" description="Disordered" evidence="9">
    <location>
        <begin position="170"/>
        <end position="194"/>
    </location>
</feature>
<feature type="compositionally biased region" description="Basic and acidic residues" evidence="9">
    <location>
        <begin position="1"/>
        <end position="18"/>
    </location>
</feature>
<evidence type="ECO:0000256" key="2">
    <source>
        <dbReference type="ARBA" id="ARBA00022475"/>
    </source>
</evidence>
<keyword evidence="2" id="KW-1003">Cell membrane</keyword>
<evidence type="ECO:0000256" key="1">
    <source>
        <dbReference type="ARBA" id="ARBA00004401"/>
    </source>
</evidence>
<keyword evidence="6 10" id="KW-0472">Membrane</keyword>
<keyword evidence="7" id="KW-0131">Cell cycle</keyword>
<organism evidence="11 12">
    <name type="scientific">Faucicola atlantae</name>
    <dbReference type="NCBI Taxonomy" id="34059"/>
    <lineage>
        <taxon>Bacteria</taxon>
        <taxon>Pseudomonadati</taxon>
        <taxon>Pseudomonadota</taxon>
        <taxon>Gammaproteobacteria</taxon>
        <taxon>Moraxellales</taxon>
        <taxon>Moraxellaceae</taxon>
        <taxon>Faucicola</taxon>
    </lineage>
</organism>
<dbReference type="Proteomes" id="UP000092508">
    <property type="component" value="Unassembled WGS sequence"/>
</dbReference>
<keyword evidence="3" id="KW-0132">Cell division</keyword>
<feature type="compositionally biased region" description="Polar residues" evidence="9">
    <location>
        <begin position="19"/>
        <end position="30"/>
    </location>
</feature>
<dbReference type="STRING" id="34059.A9308_09145"/>
<evidence type="ECO:0000256" key="8">
    <source>
        <dbReference type="SAM" id="Coils"/>
    </source>
</evidence>
<dbReference type="InterPro" id="IPR011922">
    <property type="entry name" value="Cell_div_FtsL"/>
</dbReference>
<name>A0A1B8QAC0_9GAMM</name>